<evidence type="ECO:0000313" key="4">
    <source>
        <dbReference type="EMBL" id="MBR7827653.1"/>
    </source>
</evidence>
<feature type="chain" id="PRO_5037290112" description="Gram-positive cocci surface proteins LPxTG domain-containing protein" evidence="3">
    <location>
        <begin position="28"/>
        <end position="286"/>
    </location>
</feature>
<proteinExistence type="predicted"/>
<name>A0A941IK15_9ACTN</name>
<reference evidence="4" key="1">
    <citation type="submission" date="2021-04" db="EMBL/GenBank/DDBJ databases">
        <title>Genome based classification of Actinospica acidithermotolerans sp. nov., an actinobacterium isolated from an Indonesian hot spring.</title>
        <authorList>
            <person name="Kusuma A.B."/>
            <person name="Putra K.E."/>
            <person name="Nafisah S."/>
            <person name="Loh J."/>
            <person name="Nouioui I."/>
            <person name="Goodfellow M."/>
        </authorList>
    </citation>
    <scope>NUCLEOTIDE SEQUENCE</scope>
    <source>
        <strain evidence="4">MGRD01-02</strain>
    </source>
</reference>
<evidence type="ECO:0000256" key="2">
    <source>
        <dbReference type="SAM" id="Phobius"/>
    </source>
</evidence>
<dbReference type="EMBL" id="JAGSOH010000039">
    <property type="protein sequence ID" value="MBR7827653.1"/>
    <property type="molecule type" value="Genomic_DNA"/>
</dbReference>
<feature type="transmembrane region" description="Helical" evidence="2">
    <location>
        <begin position="259"/>
        <end position="279"/>
    </location>
</feature>
<organism evidence="4 5">
    <name type="scientific">Actinospica acidithermotolerans</name>
    <dbReference type="NCBI Taxonomy" id="2828514"/>
    <lineage>
        <taxon>Bacteria</taxon>
        <taxon>Bacillati</taxon>
        <taxon>Actinomycetota</taxon>
        <taxon>Actinomycetes</taxon>
        <taxon>Catenulisporales</taxon>
        <taxon>Actinospicaceae</taxon>
        <taxon>Actinospica</taxon>
    </lineage>
</organism>
<evidence type="ECO:0000256" key="3">
    <source>
        <dbReference type="SAM" id="SignalP"/>
    </source>
</evidence>
<keyword evidence="5" id="KW-1185">Reference proteome</keyword>
<evidence type="ECO:0000256" key="1">
    <source>
        <dbReference type="SAM" id="MobiDB-lite"/>
    </source>
</evidence>
<evidence type="ECO:0008006" key="6">
    <source>
        <dbReference type="Google" id="ProtNLM"/>
    </source>
</evidence>
<dbReference type="AlphaFoldDB" id="A0A941IK15"/>
<keyword evidence="2" id="KW-1133">Transmembrane helix</keyword>
<feature type="region of interest" description="Disordered" evidence="1">
    <location>
        <begin position="151"/>
        <end position="247"/>
    </location>
</feature>
<keyword evidence="2" id="KW-0812">Transmembrane</keyword>
<feature type="compositionally biased region" description="Low complexity" evidence="1">
    <location>
        <begin position="212"/>
        <end position="245"/>
    </location>
</feature>
<keyword evidence="3" id="KW-0732">Signal</keyword>
<evidence type="ECO:0000313" key="5">
    <source>
        <dbReference type="Proteomes" id="UP000676325"/>
    </source>
</evidence>
<feature type="signal peptide" evidence="3">
    <location>
        <begin position="1"/>
        <end position="27"/>
    </location>
</feature>
<comment type="caution">
    <text evidence="4">The sequence shown here is derived from an EMBL/GenBank/DDBJ whole genome shotgun (WGS) entry which is preliminary data.</text>
</comment>
<sequence length="286" mass="27862">MKSGTRWSTALALVAAAWVTVGGVAHADTVYGVTVPDAAFTAGTGTQTLDITIAPNSRVVGSADQVGVSSVAGLVTGISASGAGGTCSGSPGAWICQPSGTTWRAGDIRVYVSTATATCGNSMEVCGREPLTADVDGAGLPIEITGSIFIGAAPTPSPSPTTPAAQPSKAAPSSAPTTPASTRAAAEQAATVAASQVRAPASTSPSPPSPPATSASPPRSASPTTEASSASRTKAAVAAASSPPSGVVDLADTSSSSTMAVVGLAIAFLLVGATSSAWIRRNRRER</sequence>
<dbReference type="RefSeq" id="WP_212518794.1">
    <property type="nucleotide sequence ID" value="NZ_JAGSOH010000039.1"/>
</dbReference>
<feature type="compositionally biased region" description="Low complexity" evidence="1">
    <location>
        <begin position="162"/>
        <end position="204"/>
    </location>
</feature>
<protein>
    <recommendedName>
        <fullName evidence="6">Gram-positive cocci surface proteins LPxTG domain-containing protein</fullName>
    </recommendedName>
</protein>
<accession>A0A941IK15</accession>
<dbReference type="Proteomes" id="UP000676325">
    <property type="component" value="Unassembled WGS sequence"/>
</dbReference>
<keyword evidence="2" id="KW-0472">Membrane</keyword>
<gene>
    <name evidence="4" type="ORF">KDK95_15145</name>
</gene>